<keyword evidence="4" id="KW-1003">Cell membrane</keyword>
<feature type="transmembrane region" description="Helical" evidence="9">
    <location>
        <begin position="333"/>
        <end position="355"/>
    </location>
</feature>
<feature type="transmembrane region" description="Helical" evidence="9">
    <location>
        <begin position="275"/>
        <end position="293"/>
    </location>
</feature>
<dbReference type="PANTHER" id="PTHR33529">
    <property type="entry name" value="SLR0882 PROTEIN-RELATED"/>
    <property type="match status" value="1"/>
</dbReference>
<sequence length="360" mass="39375">MKIVDKYILANVFLGFLAAAALLLPLFSTLDLVGELDDVSEEGYRLAQALQVVMMTVPRRAVELGPFIALLGGIVALGQLSLTQELSVLRAAGVSATRIAFTTLMAGLVLALALGAVDEFLASPLQQKALQIRAKAIAMTEKGSSKESSIWARKDGQVARIGGLRQGRPSQIEIFSFDDQDHLQEYIVAEYADIQPEGVWQLHNVRLKRWVNDEEENIQQLDQLPWHAILPSTRLDEVSLPPESFSARQLRRYVLFLQGTGQPATQYEMAFWQKLGVPILTLAMILFSVPFTFGQARSSGLGGKLALGSVVGLLVYVTNQILVNLGLLFKLNALLVGVLPALVMLAIAIVIVCRLDRSSR</sequence>
<dbReference type="InterPro" id="IPR005495">
    <property type="entry name" value="LptG/LptF_permease"/>
</dbReference>
<keyword evidence="5 9" id="KW-0812">Transmembrane</keyword>
<evidence type="ECO:0000313" key="10">
    <source>
        <dbReference type="EMBL" id="SEI47321.1"/>
    </source>
</evidence>
<evidence type="ECO:0000313" key="13">
    <source>
        <dbReference type="Proteomes" id="UP000199267"/>
    </source>
</evidence>
<organism evidence="10 12">
    <name type="scientific">Azotobacter beijerinckii</name>
    <dbReference type="NCBI Taxonomy" id="170623"/>
    <lineage>
        <taxon>Bacteria</taxon>
        <taxon>Pseudomonadati</taxon>
        <taxon>Pseudomonadota</taxon>
        <taxon>Gammaproteobacteria</taxon>
        <taxon>Pseudomonadales</taxon>
        <taxon>Pseudomonadaceae</taxon>
        <taxon>Azotobacter</taxon>
    </lineage>
</organism>
<feature type="transmembrane region" description="Helical" evidence="9">
    <location>
        <begin position="305"/>
        <end position="327"/>
    </location>
</feature>
<evidence type="ECO:0000256" key="9">
    <source>
        <dbReference type="SAM" id="Phobius"/>
    </source>
</evidence>
<dbReference type="EMBL" id="FNYO01000006">
    <property type="protein sequence ID" value="SEI47321.1"/>
    <property type="molecule type" value="Genomic_DNA"/>
</dbReference>
<dbReference type="EMBL" id="FOFJ01000017">
    <property type="protein sequence ID" value="SEQ73193.1"/>
    <property type="molecule type" value="Genomic_DNA"/>
</dbReference>
<keyword evidence="6 9" id="KW-1133">Transmembrane helix</keyword>
<dbReference type="GO" id="GO:0015920">
    <property type="term" value="P:lipopolysaccharide transport"/>
    <property type="evidence" value="ECO:0007669"/>
    <property type="project" value="TreeGrafter"/>
</dbReference>
<protein>
    <submittedName>
        <fullName evidence="10">Lipopolysaccharide export system permease protein</fullName>
    </submittedName>
</protein>
<evidence type="ECO:0000256" key="5">
    <source>
        <dbReference type="ARBA" id="ARBA00022692"/>
    </source>
</evidence>
<dbReference type="NCBIfam" id="TIGR04408">
    <property type="entry name" value="LptG_lptG"/>
    <property type="match status" value="1"/>
</dbReference>
<feature type="transmembrane region" description="Helical" evidence="9">
    <location>
        <begin position="64"/>
        <end position="83"/>
    </location>
</feature>
<reference evidence="12 13" key="1">
    <citation type="submission" date="2016-10" db="EMBL/GenBank/DDBJ databases">
        <authorList>
            <person name="de Groot N.N."/>
        </authorList>
    </citation>
    <scope>NUCLEOTIDE SEQUENCE [LARGE SCALE GENOMIC DNA]</scope>
    <source>
        <strain evidence="10 12">DSM 1041</strain>
        <strain evidence="11 13">DSM 378</strain>
    </source>
</reference>
<evidence type="ECO:0000256" key="8">
    <source>
        <dbReference type="ARBA" id="ARBA00026081"/>
    </source>
</evidence>
<dbReference type="AlphaFoldDB" id="A0A1H6QUE6"/>
<evidence type="ECO:0000256" key="7">
    <source>
        <dbReference type="ARBA" id="ARBA00023136"/>
    </source>
</evidence>
<evidence type="ECO:0000256" key="1">
    <source>
        <dbReference type="ARBA" id="ARBA00002265"/>
    </source>
</evidence>
<name>A0A1H6QUE6_9GAMM</name>
<evidence type="ECO:0000256" key="3">
    <source>
        <dbReference type="ARBA" id="ARBA00007725"/>
    </source>
</evidence>
<comment type="similarity">
    <text evidence="3">Belongs to the LptF/LptG family.</text>
</comment>
<feature type="transmembrane region" description="Helical" evidence="9">
    <location>
        <begin position="95"/>
        <end position="117"/>
    </location>
</feature>
<evidence type="ECO:0000256" key="2">
    <source>
        <dbReference type="ARBA" id="ARBA00004651"/>
    </source>
</evidence>
<evidence type="ECO:0000256" key="4">
    <source>
        <dbReference type="ARBA" id="ARBA00022475"/>
    </source>
</evidence>
<dbReference type="Pfam" id="PF03739">
    <property type="entry name" value="LptF_LptG"/>
    <property type="match status" value="1"/>
</dbReference>
<dbReference type="InterPro" id="IPR030923">
    <property type="entry name" value="LptG"/>
</dbReference>
<proteinExistence type="inferred from homology"/>
<comment type="subcellular location">
    <subcellularLocation>
        <location evidence="2">Cell membrane</location>
        <topology evidence="2">Multi-pass membrane protein</topology>
    </subcellularLocation>
</comment>
<dbReference type="Proteomes" id="UP000199267">
    <property type="component" value="Unassembled WGS sequence"/>
</dbReference>
<dbReference type="Proteomes" id="UP000199005">
    <property type="component" value="Unassembled WGS sequence"/>
</dbReference>
<dbReference type="GO" id="GO:0043190">
    <property type="term" value="C:ATP-binding cassette (ABC) transporter complex"/>
    <property type="evidence" value="ECO:0007669"/>
    <property type="project" value="InterPro"/>
</dbReference>
<feature type="transmembrane region" description="Helical" evidence="9">
    <location>
        <begin position="7"/>
        <end position="27"/>
    </location>
</feature>
<dbReference type="STRING" id="170623.SAMN04244579_00677"/>
<evidence type="ECO:0000313" key="12">
    <source>
        <dbReference type="Proteomes" id="UP000199005"/>
    </source>
</evidence>
<comment type="function">
    <text evidence="1">Part of the ABC transporter complex LptBFG involved in the translocation of lipopolysaccharide (LPS) from the inner membrane to the outer membrane.</text>
</comment>
<comment type="subunit">
    <text evidence="8">Component of the lipopolysaccharide transport and assembly complex. The LptBFG transporter is composed of two ATP-binding proteins (LptB) and two transmembrane proteins (LptF and LptG).</text>
</comment>
<gene>
    <name evidence="11" type="ORF">SAMN04244573_02140</name>
    <name evidence="10" type="ORF">SAMN04244579_00677</name>
</gene>
<dbReference type="GO" id="GO:0055085">
    <property type="term" value="P:transmembrane transport"/>
    <property type="evidence" value="ECO:0007669"/>
    <property type="project" value="InterPro"/>
</dbReference>
<dbReference type="PANTHER" id="PTHR33529:SF2">
    <property type="entry name" value="LIPOPOLYSACCHARIDE EXPORT SYSTEM PERMEASE PROTEIN LPTG"/>
    <property type="match status" value="1"/>
</dbReference>
<dbReference type="RefSeq" id="WP_090621833.1">
    <property type="nucleotide sequence ID" value="NZ_FNYO01000006.1"/>
</dbReference>
<evidence type="ECO:0000256" key="6">
    <source>
        <dbReference type="ARBA" id="ARBA00022989"/>
    </source>
</evidence>
<keyword evidence="7 9" id="KW-0472">Membrane</keyword>
<accession>A0A1H6QUE6</accession>
<evidence type="ECO:0000313" key="11">
    <source>
        <dbReference type="EMBL" id="SEQ73193.1"/>
    </source>
</evidence>